<dbReference type="AlphaFoldDB" id="A0A3A9ARZ7"/>
<evidence type="ECO:0000313" key="5">
    <source>
        <dbReference type="Proteomes" id="UP000280696"/>
    </source>
</evidence>
<dbReference type="SUPFAM" id="SSF100879">
    <property type="entry name" value="Lesion bypass DNA polymerase (Y-family), little finger domain"/>
    <property type="match status" value="1"/>
</dbReference>
<dbReference type="CDD" id="cd03586">
    <property type="entry name" value="PolY_Pol_IV_kappa"/>
    <property type="match status" value="1"/>
</dbReference>
<dbReference type="Pfam" id="PF11799">
    <property type="entry name" value="IMS_C"/>
    <property type="match status" value="1"/>
</dbReference>
<comment type="similarity">
    <text evidence="1 2">Belongs to the DNA polymerase type-Y family.</text>
</comment>
<feature type="active site" evidence="2">
    <location>
        <position position="112"/>
    </location>
</feature>
<dbReference type="GO" id="GO:0009432">
    <property type="term" value="P:SOS response"/>
    <property type="evidence" value="ECO:0007669"/>
    <property type="project" value="TreeGrafter"/>
</dbReference>
<feature type="binding site" evidence="2">
    <location>
        <position position="9"/>
    </location>
    <ligand>
        <name>Mg(2+)</name>
        <dbReference type="ChEBI" id="CHEBI:18420"/>
    </ligand>
</feature>
<comment type="catalytic activity">
    <reaction evidence="2">
        <text>DNA(n) + a 2'-deoxyribonucleoside 5'-triphosphate = DNA(n+1) + diphosphate</text>
        <dbReference type="Rhea" id="RHEA:22508"/>
        <dbReference type="Rhea" id="RHEA-COMP:17339"/>
        <dbReference type="Rhea" id="RHEA-COMP:17340"/>
        <dbReference type="ChEBI" id="CHEBI:33019"/>
        <dbReference type="ChEBI" id="CHEBI:61560"/>
        <dbReference type="ChEBI" id="CHEBI:173112"/>
        <dbReference type="EC" id="2.7.7.7"/>
    </reaction>
</comment>
<dbReference type="InterPro" id="IPR050116">
    <property type="entry name" value="DNA_polymerase-Y"/>
</dbReference>
<dbReference type="Gene3D" id="3.40.1170.60">
    <property type="match status" value="1"/>
</dbReference>
<keyword evidence="2" id="KW-0234">DNA repair</keyword>
<dbReference type="GO" id="GO:0005829">
    <property type="term" value="C:cytosol"/>
    <property type="evidence" value="ECO:0007669"/>
    <property type="project" value="TreeGrafter"/>
</dbReference>
<comment type="function">
    <text evidence="2">Poorly processive, error-prone DNA polymerase involved in untargeted mutagenesis. Copies undamaged DNA at stalled replication forks, which arise in vivo from mismatched or misaligned primer ends. These misaligned primers can be extended by PolIV. Exhibits no 3'-5' exonuclease (proofreading) activity. May be involved in translesional synthesis, in conjunction with the beta clamp from PolIII.</text>
</comment>
<evidence type="ECO:0000256" key="1">
    <source>
        <dbReference type="ARBA" id="ARBA00010945"/>
    </source>
</evidence>
<dbReference type="GO" id="GO:0003887">
    <property type="term" value="F:DNA-directed DNA polymerase activity"/>
    <property type="evidence" value="ECO:0007669"/>
    <property type="project" value="UniProtKB-UniRule"/>
</dbReference>
<keyword evidence="2" id="KW-0808">Transferase</keyword>
<keyword evidence="2" id="KW-0239">DNA-directed DNA polymerase</keyword>
<proteinExistence type="inferred from homology"/>
<keyword evidence="2" id="KW-0235">DNA replication</keyword>
<dbReference type="Gene3D" id="1.10.150.20">
    <property type="entry name" value="5' to 3' exonuclease, C-terminal subdomain"/>
    <property type="match status" value="1"/>
</dbReference>
<evidence type="ECO:0000256" key="2">
    <source>
        <dbReference type="HAMAP-Rule" id="MF_01113"/>
    </source>
</evidence>
<dbReference type="GO" id="GO:0042276">
    <property type="term" value="P:error-prone translesion synthesis"/>
    <property type="evidence" value="ECO:0007669"/>
    <property type="project" value="TreeGrafter"/>
</dbReference>
<comment type="caution">
    <text evidence="4">The sequence shown here is derived from an EMBL/GenBank/DDBJ whole genome shotgun (WGS) entry which is preliminary data.</text>
</comment>
<dbReference type="Gene3D" id="3.30.1490.100">
    <property type="entry name" value="DNA polymerase, Y-family, little finger domain"/>
    <property type="match status" value="1"/>
</dbReference>
<feature type="domain" description="UmuC" evidence="3">
    <location>
        <begin position="5"/>
        <end position="193"/>
    </location>
</feature>
<accession>A0A3A9ARZ7</accession>
<comment type="subunit">
    <text evidence="2">Monomer.</text>
</comment>
<comment type="cofactor">
    <cofactor evidence="2">
        <name>Mg(2+)</name>
        <dbReference type="ChEBI" id="CHEBI:18420"/>
    </cofactor>
    <text evidence="2">Binds 2 magnesium ions per subunit.</text>
</comment>
<name>A0A3A9ARZ7_9FIRM</name>
<keyword evidence="2" id="KW-0227">DNA damage</keyword>
<dbReference type="GO" id="GO:0000287">
    <property type="term" value="F:magnesium ion binding"/>
    <property type="evidence" value="ECO:0007669"/>
    <property type="project" value="UniProtKB-UniRule"/>
</dbReference>
<dbReference type="PROSITE" id="PS50173">
    <property type="entry name" value="UMUC"/>
    <property type="match status" value="1"/>
</dbReference>
<dbReference type="Proteomes" id="UP000280696">
    <property type="component" value="Unassembled WGS sequence"/>
</dbReference>
<dbReference type="InterPro" id="IPR017961">
    <property type="entry name" value="DNA_pol_Y-fam_little_finger"/>
</dbReference>
<dbReference type="RefSeq" id="WP_120465925.1">
    <property type="nucleotide sequence ID" value="NZ_RAYQ01000001.1"/>
</dbReference>
<dbReference type="PANTHER" id="PTHR11076">
    <property type="entry name" value="DNA REPAIR POLYMERASE UMUC / TRANSFERASE FAMILY MEMBER"/>
    <property type="match status" value="1"/>
</dbReference>
<keyword evidence="2" id="KW-0548">Nucleotidyltransferase</keyword>
<dbReference type="InterPro" id="IPR043502">
    <property type="entry name" value="DNA/RNA_pol_sf"/>
</dbReference>
<comment type="subcellular location">
    <subcellularLocation>
        <location evidence="2">Cytoplasm</location>
    </subcellularLocation>
</comment>
<dbReference type="EC" id="2.7.7.7" evidence="2"/>
<keyword evidence="2" id="KW-0460">Magnesium</keyword>
<sequence>MGKVIFHIDVNSAYLSWSALRLLANGSDTDLRNIPAIIGGDMEKRHGVVLAKSIPAKKYGVTTGEPIVNALRKCPSLIIEPPDHALYHAKSQELMKFLYNFCPELEQLSVDECFIDFTPVQERYSSPLSAAHSLKNQIRDSFGFTVNIGISDKKVLAKMASDFQKPDKVHTLYSWQIQEKMWPLRVSSLYMCGKSSTQALEKLEIRTIGDLAMTDREILASHLKSHGILLWEYANGIDDSDVISTPAEAKGVGNSITLPKDVSDKEEAFRYLLSLSDSVAARLRKAGQLAGMISVEIKYSSFQTVSHQKALSSPTNTSQIIYNTACQLFHELWNGGPIRLLGVRTSKLSDLTQPAQLSFFDLSGDYALSPCPEYSEEKRAPKNSPVSPSKEKLAVLDKTLDSIRQKYGDQAVMRGSFLNRTPKSQHPGKSEK</sequence>
<evidence type="ECO:0000259" key="3">
    <source>
        <dbReference type="PROSITE" id="PS50173"/>
    </source>
</evidence>
<gene>
    <name evidence="2" type="primary">dinB</name>
    <name evidence="4" type="ORF">D7V94_00950</name>
</gene>
<reference evidence="4 5" key="1">
    <citation type="submission" date="2018-09" db="EMBL/GenBank/DDBJ databases">
        <title>Murine metabolic-syndrome-specific gut microbial biobank.</title>
        <authorList>
            <person name="Liu C."/>
        </authorList>
    </citation>
    <scope>NUCLEOTIDE SEQUENCE [LARGE SCALE GENOMIC DNA]</scope>
    <source>
        <strain evidence="4 5">0.1xD8-82</strain>
    </source>
</reference>
<keyword evidence="2" id="KW-0963">Cytoplasm</keyword>
<dbReference type="SUPFAM" id="SSF56672">
    <property type="entry name" value="DNA/RNA polymerases"/>
    <property type="match status" value="1"/>
</dbReference>
<keyword evidence="5" id="KW-1185">Reference proteome</keyword>
<feature type="site" description="Substrate discrimination" evidence="2">
    <location>
        <position position="14"/>
    </location>
</feature>
<dbReference type="Gene3D" id="3.30.70.270">
    <property type="match status" value="1"/>
</dbReference>
<dbReference type="InterPro" id="IPR043128">
    <property type="entry name" value="Rev_trsase/Diguanyl_cyclase"/>
</dbReference>
<dbReference type="InterPro" id="IPR036775">
    <property type="entry name" value="DNA_pol_Y-fam_lit_finger_sf"/>
</dbReference>
<dbReference type="GO" id="GO:0006261">
    <property type="term" value="P:DNA-templated DNA replication"/>
    <property type="evidence" value="ECO:0007669"/>
    <property type="project" value="UniProtKB-UniRule"/>
</dbReference>
<keyword evidence="2" id="KW-0238">DNA-binding</keyword>
<dbReference type="InterPro" id="IPR022880">
    <property type="entry name" value="DNApol_IV"/>
</dbReference>
<dbReference type="HAMAP" id="MF_01113">
    <property type="entry name" value="DNApol_IV"/>
    <property type="match status" value="1"/>
</dbReference>
<dbReference type="InterPro" id="IPR001126">
    <property type="entry name" value="UmuC"/>
</dbReference>
<dbReference type="GO" id="GO:0006281">
    <property type="term" value="P:DNA repair"/>
    <property type="evidence" value="ECO:0007669"/>
    <property type="project" value="UniProtKB-UniRule"/>
</dbReference>
<protein>
    <recommendedName>
        <fullName evidence="2">DNA polymerase IV</fullName>
        <shortName evidence="2">Pol IV</shortName>
        <ecNumber evidence="2">2.7.7.7</ecNumber>
    </recommendedName>
</protein>
<dbReference type="Pfam" id="PF00817">
    <property type="entry name" value="IMS"/>
    <property type="match status" value="1"/>
</dbReference>
<dbReference type="GO" id="GO:0003684">
    <property type="term" value="F:damaged DNA binding"/>
    <property type="evidence" value="ECO:0007669"/>
    <property type="project" value="InterPro"/>
</dbReference>
<organism evidence="4 5">
    <name type="scientific">Parablautia intestinalis</name>
    <dbReference type="NCBI Taxonomy" id="2320100"/>
    <lineage>
        <taxon>Bacteria</taxon>
        <taxon>Bacillati</taxon>
        <taxon>Bacillota</taxon>
        <taxon>Clostridia</taxon>
        <taxon>Lachnospirales</taxon>
        <taxon>Lachnospiraceae</taxon>
        <taxon>Parablautia</taxon>
    </lineage>
</organism>
<dbReference type="EMBL" id="RAYQ01000001">
    <property type="protein sequence ID" value="RKI94177.1"/>
    <property type="molecule type" value="Genomic_DNA"/>
</dbReference>
<dbReference type="OrthoDB" id="9808813at2"/>
<dbReference type="PANTHER" id="PTHR11076:SF33">
    <property type="entry name" value="DNA POLYMERASE KAPPA"/>
    <property type="match status" value="1"/>
</dbReference>
<evidence type="ECO:0000313" key="4">
    <source>
        <dbReference type="EMBL" id="RKI94177.1"/>
    </source>
</evidence>
<keyword evidence="2" id="KW-0515">Mutator protein</keyword>
<keyword evidence="2" id="KW-0479">Metal-binding</keyword>
<feature type="binding site" evidence="2">
    <location>
        <position position="111"/>
    </location>
    <ligand>
        <name>Mg(2+)</name>
        <dbReference type="ChEBI" id="CHEBI:18420"/>
    </ligand>
</feature>